<reference evidence="1 2" key="1">
    <citation type="submission" date="2021-06" db="EMBL/GenBank/DDBJ databases">
        <title>Caerostris darwini draft genome.</title>
        <authorList>
            <person name="Kono N."/>
            <person name="Arakawa K."/>
        </authorList>
    </citation>
    <scope>NUCLEOTIDE SEQUENCE [LARGE SCALE GENOMIC DNA]</scope>
</reference>
<keyword evidence="2" id="KW-1185">Reference proteome</keyword>
<evidence type="ECO:0000313" key="1">
    <source>
        <dbReference type="EMBL" id="GIY46491.1"/>
    </source>
</evidence>
<protein>
    <submittedName>
        <fullName evidence="1">Uncharacterized protein</fullName>
    </submittedName>
</protein>
<dbReference type="Proteomes" id="UP001054837">
    <property type="component" value="Unassembled WGS sequence"/>
</dbReference>
<gene>
    <name evidence="1" type="ORF">CDAR_248121</name>
</gene>
<name>A0AAV4TLW8_9ARAC</name>
<evidence type="ECO:0000313" key="2">
    <source>
        <dbReference type="Proteomes" id="UP001054837"/>
    </source>
</evidence>
<proteinExistence type="predicted"/>
<accession>A0AAV4TLW8</accession>
<organism evidence="1 2">
    <name type="scientific">Caerostris darwini</name>
    <dbReference type="NCBI Taxonomy" id="1538125"/>
    <lineage>
        <taxon>Eukaryota</taxon>
        <taxon>Metazoa</taxon>
        <taxon>Ecdysozoa</taxon>
        <taxon>Arthropoda</taxon>
        <taxon>Chelicerata</taxon>
        <taxon>Arachnida</taxon>
        <taxon>Araneae</taxon>
        <taxon>Araneomorphae</taxon>
        <taxon>Entelegynae</taxon>
        <taxon>Araneoidea</taxon>
        <taxon>Araneidae</taxon>
        <taxon>Caerostris</taxon>
    </lineage>
</organism>
<dbReference type="EMBL" id="BPLQ01009773">
    <property type="protein sequence ID" value="GIY46491.1"/>
    <property type="molecule type" value="Genomic_DNA"/>
</dbReference>
<dbReference type="AlphaFoldDB" id="A0AAV4TLW8"/>
<comment type="caution">
    <text evidence="1">The sequence shown here is derived from an EMBL/GenBank/DDBJ whole genome shotgun (WGS) entry which is preliminary data.</text>
</comment>
<sequence>MEVTACRFDIEAASSLQPAWRFDIEVAASLQPAWRFDIEIAASLQPAWRFDIEVAASLQPAWRFDIEVAASLQPAWRFDISRKARNISNVIKNVRIAKLVRRLPGGCRETQTLNGPRPIERFANVSDLNEPFCRTENESDDERREVDDGLFVFV</sequence>